<evidence type="ECO:0000256" key="10">
    <source>
        <dbReference type="PROSITE-ProRule" id="PRU00282"/>
    </source>
</evidence>
<sequence length="405" mass="45744">MAGFEIRQFNNSKEYYAQAIYNENWNAEYEQVCGNNKQNIRPRAINLNSAPSSLKQQKAAIDEDESIEKHMKNAIGVATLITEHLLCHPFTVLRRQCQVHNKSRREHLFPFSLLPVIYHISKRQGIAKLWKGLGSTLVVRGMTLAIEDCITKFTPWPKEINRKSSWKSCCQHVLLKCVTLAIITPFYSASLVETVQSDITSECPGIFDVFKEGLCRLISWSSPMKGRMLPVWTLVVPTVAYGLFKYGFSEVVRNCTSTILHINLVQKKQNQGAVPRDLSRESAIQEIEMTSALVAMSSAEIIFYPLETVLHRLHLQGTRTIIDNLDSGREVIPILTSYEGALDCYRTALCEEGTSGLYKGFGALVLQLVAYISVIQLTKYVLNHATQLFRDNSPPPTYPPNKNRS</sequence>
<gene>
    <name evidence="12" type="ORF">g.13816</name>
</gene>
<dbReference type="AlphaFoldDB" id="A0A1B6DH59"/>
<keyword evidence="7" id="KW-1133">Transmembrane helix</keyword>
<keyword evidence="9 10" id="KW-0472">Membrane</keyword>
<dbReference type="SUPFAM" id="SSF103506">
    <property type="entry name" value="Mitochondrial carrier"/>
    <property type="match status" value="1"/>
</dbReference>
<name>A0A1B6DH59_9HEMI</name>
<comment type="similarity">
    <text evidence="2 11">Belongs to the mitochondrial carrier (TC 2.A.29) family.</text>
</comment>
<protein>
    <recommendedName>
        <fullName evidence="13">Solute carrier family 25 member 46</fullName>
    </recommendedName>
</protein>
<dbReference type="InterPro" id="IPR039158">
    <property type="entry name" value="SLC25A46"/>
</dbReference>
<evidence type="ECO:0008006" key="13">
    <source>
        <dbReference type="Google" id="ProtNLM"/>
    </source>
</evidence>
<evidence type="ECO:0000256" key="6">
    <source>
        <dbReference type="ARBA" id="ARBA00022787"/>
    </source>
</evidence>
<dbReference type="GO" id="GO:0090149">
    <property type="term" value="P:mitochondrial membrane fission"/>
    <property type="evidence" value="ECO:0007669"/>
    <property type="project" value="InterPro"/>
</dbReference>
<accession>A0A1B6DH59</accession>
<dbReference type="PROSITE" id="PS50920">
    <property type="entry name" value="SOLCAR"/>
    <property type="match status" value="1"/>
</dbReference>
<evidence type="ECO:0000256" key="1">
    <source>
        <dbReference type="ARBA" id="ARBA00004374"/>
    </source>
</evidence>
<evidence type="ECO:0000313" key="12">
    <source>
        <dbReference type="EMBL" id="JAS25017.1"/>
    </source>
</evidence>
<comment type="subcellular location">
    <subcellularLocation>
        <location evidence="1">Mitochondrion outer membrane</location>
        <topology evidence="1">Multi-pass membrane protein</topology>
    </subcellularLocation>
</comment>
<evidence type="ECO:0000256" key="4">
    <source>
        <dbReference type="ARBA" id="ARBA00022692"/>
    </source>
</evidence>
<keyword evidence="8" id="KW-0496">Mitochondrion</keyword>
<dbReference type="InterPro" id="IPR023395">
    <property type="entry name" value="MCP_dom_sf"/>
</dbReference>
<keyword evidence="6" id="KW-1000">Mitochondrion outer membrane</keyword>
<evidence type="ECO:0000256" key="8">
    <source>
        <dbReference type="ARBA" id="ARBA00023128"/>
    </source>
</evidence>
<evidence type="ECO:0000256" key="11">
    <source>
        <dbReference type="RuleBase" id="RU000488"/>
    </source>
</evidence>
<evidence type="ECO:0000256" key="7">
    <source>
        <dbReference type="ARBA" id="ARBA00022989"/>
    </source>
</evidence>
<keyword evidence="4 10" id="KW-0812">Transmembrane</keyword>
<organism evidence="12">
    <name type="scientific">Clastoptera arizonana</name>
    <name type="common">Arizona spittle bug</name>
    <dbReference type="NCBI Taxonomy" id="38151"/>
    <lineage>
        <taxon>Eukaryota</taxon>
        <taxon>Metazoa</taxon>
        <taxon>Ecdysozoa</taxon>
        <taxon>Arthropoda</taxon>
        <taxon>Hexapoda</taxon>
        <taxon>Insecta</taxon>
        <taxon>Pterygota</taxon>
        <taxon>Neoptera</taxon>
        <taxon>Paraneoptera</taxon>
        <taxon>Hemiptera</taxon>
        <taxon>Auchenorrhyncha</taxon>
        <taxon>Cercopoidea</taxon>
        <taxon>Clastopteridae</taxon>
        <taxon>Clastoptera</taxon>
    </lineage>
</organism>
<proteinExistence type="inferred from homology"/>
<evidence type="ECO:0000256" key="5">
    <source>
        <dbReference type="ARBA" id="ARBA00022737"/>
    </source>
</evidence>
<keyword evidence="5" id="KW-0677">Repeat</keyword>
<dbReference type="Pfam" id="PF00153">
    <property type="entry name" value="Mito_carr"/>
    <property type="match status" value="2"/>
</dbReference>
<evidence type="ECO:0000256" key="9">
    <source>
        <dbReference type="ARBA" id="ARBA00023136"/>
    </source>
</evidence>
<dbReference type="InterPro" id="IPR018108">
    <property type="entry name" value="MCP_transmembrane"/>
</dbReference>
<dbReference type="EMBL" id="GEDC01012281">
    <property type="protein sequence ID" value="JAS25017.1"/>
    <property type="molecule type" value="Transcribed_RNA"/>
</dbReference>
<reference evidence="12" key="1">
    <citation type="submission" date="2015-12" db="EMBL/GenBank/DDBJ databases">
        <title>De novo transcriptome assembly of four potential Pierce s Disease insect vectors from Arizona vineyards.</title>
        <authorList>
            <person name="Tassone E.E."/>
        </authorList>
    </citation>
    <scope>NUCLEOTIDE SEQUENCE</scope>
</reference>
<evidence type="ECO:0000256" key="2">
    <source>
        <dbReference type="ARBA" id="ARBA00006375"/>
    </source>
</evidence>
<evidence type="ECO:0000256" key="3">
    <source>
        <dbReference type="ARBA" id="ARBA00022448"/>
    </source>
</evidence>
<dbReference type="GO" id="GO:0005741">
    <property type="term" value="C:mitochondrial outer membrane"/>
    <property type="evidence" value="ECO:0007669"/>
    <property type="project" value="UniProtKB-SubCell"/>
</dbReference>
<dbReference type="Gene3D" id="1.50.40.10">
    <property type="entry name" value="Mitochondrial carrier domain"/>
    <property type="match status" value="1"/>
</dbReference>
<feature type="repeat" description="Solcar" evidence="10">
    <location>
        <begin position="283"/>
        <end position="385"/>
    </location>
</feature>
<dbReference type="PANTHER" id="PTHR21252:SF2">
    <property type="entry name" value="MITOCHONDRIAL OUTER MEMBRANE PROTEIN SLC25A46"/>
    <property type="match status" value="1"/>
</dbReference>
<keyword evidence="3 11" id="KW-0813">Transport</keyword>
<dbReference type="PANTHER" id="PTHR21252">
    <property type="entry name" value="TB1 PROTEIN-RELATED"/>
    <property type="match status" value="1"/>
</dbReference>